<feature type="domain" description="NodB homology" evidence="2">
    <location>
        <begin position="80"/>
        <end position="270"/>
    </location>
</feature>
<keyword evidence="1" id="KW-1133">Transmembrane helix</keyword>
<dbReference type="Pfam" id="PF01522">
    <property type="entry name" value="Polysacc_deac_1"/>
    <property type="match status" value="1"/>
</dbReference>
<dbReference type="InterPro" id="IPR011330">
    <property type="entry name" value="Glyco_hydro/deAcase_b/a-brl"/>
</dbReference>
<dbReference type="InterPro" id="IPR002509">
    <property type="entry name" value="NODB_dom"/>
</dbReference>
<dbReference type="InterPro" id="IPR050248">
    <property type="entry name" value="Polysacc_deacetylase_ArnD"/>
</dbReference>
<keyword evidence="1" id="KW-0472">Membrane</keyword>
<reference evidence="4" key="1">
    <citation type="submission" date="2017-02" db="EMBL/GenBank/DDBJ databases">
        <authorList>
            <person name="Varghese N."/>
            <person name="Submissions S."/>
        </authorList>
    </citation>
    <scope>NUCLEOTIDE SEQUENCE [LARGE SCALE GENOMIC DNA]</scope>
    <source>
        <strain evidence="4">ATCC 700200</strain>
    </source>
</reference>
<keyword evidence="4" id="KW-1185">Reference proteome</keyword>
<dbReference type="RefSeq" id="WP_078811297.1">
    <property type="nucleotide sequence ID" value="NZ_FUYE01000001.1"/>
</dbReference>
<dbReference type="Gene3D" id="3.20.20.370">
    <property type="entry name" value="Glycoside hydrolase/deacetylase"/>
    <property type="match status" value="1"/>
</dbReference>
<accession>A0A1T4WFK7</accession>
<organism evidence="3 4">
    <name type="scientific">Prosthecobacter debontii</name>
    <dbReference type="NCBI Taxonomy" id="48467"/>
    <lineage>
        <taxon>Bacteria</taxon>
        <taxon>Pseudomonadati</taxon>
        <taxon>Verrucomicrobiota</taxon>
        <taxon>Verrucomicrobiia</taxon>
        <taxon>Verrucomicrobiales</taxon>
        <taxon>Verrucomicrobiaceae</taxon>
        <taxon>Prosthecobacter</taxon>
    </lineage>
</organism>
<dbReference type="OrthoDB" id="9812065at2"/>
<dbReference type="EMBL" id="FUYE01000001">
    <property type="protein sequence ID" value="SKA75685.1"/>
    <property type="molecule type" value="Genomic_DNA"/>
</dbReference>
<sequence length="270" mass="29782">MALPALEQPAECRRENARRFVVSLLPGTAVVLLLTFGQWGWAAIVFWTVFAIIGYGSTIPSSRLFGPHVTELPEPQTQQNQVWITLDDGPDPVITPLLLDILDRHQAKAGFFLIGDRAQKHPDLVREIAKRGHLIGNHSQTHPSANFWILRPKRMWAEVAGCQKTLGEILGTPPTWFRPPVGHHNLFLSPPLRALGLTMAIWNCRGFDGVIQDPALILELIGKQLRPGSIILLHDAVPSGPDVLESTLKLIQARGLHPALPEIASPDTRA</sequence>
<evidence type="ECO:0000313" key="3">
    <source>
        <dbReference type="EMBL" id="SKA75685.1"/>
    </source>
</evidence>
<dbReference type="PANTHER" id="PTHR10587:SF137">
    <property type="entry name" value="4-DEOXY-4-FORMAMIDO-L-ARABINOSE-PHOSPHOUNDECAPRENOL DEFORMYLASE ARND-RELATED"/>
    <property type="match status" value="1"/>
</dbReference>
<proteinExistence type="predicted"/>
<keyword evidence="1" id="KW-0812">Transmembrane</keyword>
<dbReference type="AlphaFoldDB" id="A0A1T4WFK7"/>
<feature type="transmembrane region" description="Helical" evidence="1">
    <location>
        <begin position="20"/>
        <end position="53"/>
    </location>
</feature>
<dbReference type="CDD" id="cd10917">
    <property type="entry name" value="CE4_NodB_like_6s_7s"/>
    <property type="match status" value="1"/>
</dbReference>
<dbReference type="Proteomes" id="UP000190774">
    <property type="component" value="Unassembled WGS sequence"/>
</dbReference>
<evidence type="ECO:0000259" key="2">
    <source>
        <dbReference type="PROSITE" id="PS51677"/>
    </source>
</evidence>
<dbReference type="SUPFAM" id="SSF88713">
    <property type="entry name" value="Glycoside hydrolase/deacetylase"/>
    <property type="match status" value="1"/>
</dbReference>
<dbReference type="PROSITE" id="PS51677">
    <property type="entry name" value="NODB"/>
    <property type="match status" value="1"/>
</dbReference>
<evidence type="ECO:0000313" key="4">
    <source>
        <dbReference type="Proteomes" id="UP000190774"/>
    </source>
</evidence>
<gene>
    <name evidence="3" type="ORF">SAMN02745166_00052</name>
</gene>
<dbReference type="GO" id="GO:0016810">
    <property type="term" value="F:hydrolase activity, acting on carbon-nitrogen (but not peptide) bonds"/>
    <property type="evidence" value="ECO:0007669"/>
    <property type="project" value="InterPro"/>
</dbReference>
<evidence type="ECO:0000256" key="1">
    <source>
        <dbReference type="SAM" id="Phobius"/>
    </source>
</evidence>
<dbReference type="PANTHER" id="PTHR10587">
    <property type="entry name" value="GLYCOSYL TRANSFERASE-RELATED"/>
    <property type="match status" value="1"/>
</dbReference>
<protein>
    <submittedName>
        <fullName evidence="3">Polysaccharide deacetylase</fullName>
    </submittedName>
</protein>
<name>A0A1T4WFK7_9BACT</name>
<dbReference type="GO" id="GO:0005975">
    <property type="term" value="P:carbohydrate metabolic process"/>
    <property type="evidence" value="ECO:0007669"/>
    <property type="project" value="InterPro"/>
</dbReference>
<dbReference type="STRING" id="48467.SAMN02745166_00052"/>